<dbReference type="GO" id="GO:1990904">
    <property type="term" value="C:ribonucleoprotein complex"/>
    <property type="evidence" value="ECO:0007669"/>
    <property type="project" value="UniProtKB-KW"/>
</dbReference>
<protein>
    <recommendedName>
        <fullName evidence="6">60S ribosomal protein L21</fullName>
    </recommendedName>
</protein>
<dbReference type="Gene3D" id="6.10.250.3260">
    <property type="match status" value="1"/>
</dbReference>
<dbReference type="GO" id="GO:0005840">
    <property type="term" value="C:ribosome"/>
    <property type="evidence" value="ECO:0007669"/>
    <property type="project" value="UniProtKB-KW"/>
</dbReference>
<dbReference type="PANTHER" id="PTHR20981">
    <property type="entry name" value="60S RIBOSOMAL PROTEIN L21"/>
    <property type="match status" value="1"/>
</dbReference>
<dbReference type="Proteomes" id="UP000663850">
    <property type="component" value="Unassembled WGS sequence"/>
</dbReference>
<sequence>HEVSPGHGVLKLSSRRGVGVEFPEWTLFASGPLRKELYSFNATPDWALGGICIRQNPLLDTSSPICRTRLVTARVPTIYSSGASRSMARSSCPPLSSRIGDIVGIKANAAQQKGIPHKYYQGCLSTYVVPYRIGDIVDIKANAAQQKGMPHKFYHGRTGIVYNVTPRAVGVIVKKIVGNRYIEKRVNLRVEHIRHSNSRQDFLARVKVNAVTSKEAKEKGEKVSMRRVPGLPKAGYTLSAADNQPQTLAPVPYETTI</sequence>
<gene>
    <name evidence="4" type="ORF">RDB_LOCUS79578</name>
</gene>
<evidence type="ECO:0000256" key="3">
    <source>
        <dbReference type="ARBA" id="ARBA00023274"/>
    </source>
</evidence>
<name>A0A8H3H5B6_9AGAM</name>
<dbReference type="Gene3D" id="2.30.30.70">
    <property type="entry name" value="Ribosomal protein L21"/>
    <property type="match status" value="2"/>
</dbReference>
<dbReference type="InterPro" id="IPR036948">
    <property type="entry name" value="Ribosomal_eL21_sf"/>
</dbReference>
<dbReference type="FunFam" id="6.10.250.3260:FF:000001">
    <property type="entry name" value="60S ribosomal protein L21"/>
    <property type="match status" value="1"/>
</dbReference>
<dbReference type="InterPro" id="IPR001147">
    <property type="entry name" value="Ribosomal_eL21"/>
</dbReference>
<dbReference type="GO" id="GO:0003735">
    <property type="term" value="F:structural constituent of ribosome"/>
    <property type="evidence" value="ECO:0007669"/>
    <property type="project" value="InterPro"/>
</dbReference>
<dbReference type="PROSITE" id="PS01171">
    <property type="entry name" value="RIBOSOMAL_L21E"/>
    <property type="match status" value="1"/>
</dbReference>
<keyword evidence="3" id="KW-0687">Ribonucleoprotein</keyword>
<evidence type="ECO:0000313" key="5">
    <source>
        <dbReference type="Proteomes" id="UP000663850"/>
    </source>
</evidence>
<evidence type="ECO:0000256" key="2">
    <source>
        <dbReference type="ARBA" id="ARBA00022980"/>
    </source>
</evidence>
<reference evidence="4" key="1">
    <citation type="submission" date="2021-01" db="EMBL/GenBank/DDBJ databases">
        <authorList>
            <person name="Kaushik A."/>
        </authorList>
    </citation>
    <scope>NUCLEOTIDE SEQUENCE</scope>
    <source>
        <strain evidence="4">Type strain: AG8-Rh-89/</strain>
    </source>
</reference>
<dbReference type="AlphaFoldDB" id="A0A8H3H5B6"/>
<proteinExistence type="inferred from homology"/>
<dbReference type="InterPro" id="IPR008991">
    <property type="entry name" value="Translation_prot_SH3-like_sf"/>
</dbReference>
<feature type="non-terminal residue" evidence="4">
    <location>
        <position position="1"/>
    </location>
</feature>
<dbReference type="EMBL" id="CAJMWZ010004171">
    <property type="protein sequence ID" value="CAE6485808.1"/>
    <property type="molecule type" value="Genomic_DNA"/>
</dbReference>
<keyword evidence="2" id="KW-0689">Ribosomal protein</keyword>
<evidence type="ECO:0008006" key="6">
    <source>
        <dbReference type="Google" id="ProtNLM"/>
    </source>
</evidence>
<dbReference type="InterPro" id="IPR018259">
    <property type="entry name" value="Ribosomal_eL21_CS"/>
</dbReference>
<dbReference type="FunFam" id="2.30.30.70:FF:000001">
    <property type="entry name" value="60S ribosomal protein L21"/>
    <property type="match status" value="1"/>
</dbReference>
<comment type="similarity">
    <text evidence="1">Belongs to the eukaryotic ribosomal protein eL21 family.</text>
</comment>
<dbReference type="GO" id="GO:0006412">
    <property type="term" value="P:translation"/>
    <property type="evidence" value="ECO:0007669"/>
    <property type="project" value="InterPro"/>
</dbReference>
<comment type="caution">
    <text evidence="4">The sequence shown here is derived from an EMBL/GenBank/DDBJ whole genome shotgun (WGS) entry which is preliminary data.</text>
</comment>
<organism evidence="4 5">
    <name type="scientific">Rhizoctonia solani</name>
    <dbReference type="NCBI Taxonomy" id="456999"/>
    <lineage>
        <taxon>Eukaryota</taxon>
        <taxon>Fungi</taxon>
        <taxon>Dikarya</taxon>
        <taxon>Basidiomycota</taxon>
        <taxon>Agaricomycotina</taxon>
        <taxon>Agaricomycetes</taxon>
        <taxon>Cantharellales</taxon>
        <taxon>Ceratobasidiaceae</taxon>
        <taxon>Rhizoctonia</taxon>
    </lineage>
</organism>
<evidence type="ECO:0000256" key="1">
    <source>
        <dbReference type="ARBA" id="ARBA00008427"/>
    </source>
</evidence>
<dbReference type="Pfam" id="PF01157">
    <property type="entry name" value="Ribosomal_L21e"/>
    <property type="match status" value="1"/>
</dbReference>
<accession>A0A8H3H5B6</accession>
<evidence type="ECO:0000313" key="4">
    <source>
        <dbReference type="EMBL" id="CAE6485808.1"/>
    </source>
</evidence>
<dbReference type="SUPFAM" id="SSF50104">
    <property type="entry name" value="Translation proteins SH3-like domain"/>
    <property type="match status" value="1"/>
</dbReference>